<dbReference type="InterPro" id="IPR000014">
    <property type="entry name" value="PAS"/>
</dbReference>
<accession>B6BNX1</accession>
<evidence type="ECO:0000259" key="2">
    <source>
        <dbReference type="PROSITE" id="PS50110"/>
    </source>
</evidence>
<reference evidence="3 4" key="1">
    <citation type="journal article" date="2012" name="Proc. Natl. Acad. Sci. U.S.A.">
        <title>Genome and physiology of a model Epsilonproteobacterium responsible for sulfide detoxification in marine oxygen depletion zones.</title>
        <authorList>
            <person name="Grote J."/>
            <person name="Schott T."/>
            <person name="Bruckner C.G."/>
            <person name="Glockner F.O."/>
            <person name="Jost G."/>
            <person name="Teeling H."/>
            <person name="Labrenz M."/>
            <person name="Jurgens K."/>
        </authorList>
    </citation>
    <scope>NUCLEOTIDE SEQUENCE [LARGE SCALE GENOMIC DNA]</scope>
    <source>
        <strain evidence="3 4">GD1</strain>
    </source>
</reference>
<gene>
    <name evidence="3" type="ORF">SMGD1_0399</name>
</gene>
<dbReference type="STRING" id="929558.SMGD1_0399"/>
<dbReference type="InterPro" id="IPR011006">
    <property type="entry name" value="CheY-like_superfamily"/>
</dbReference>
<dbReference type="Proteomes" id="UP000006431">
    <property type="component" value="Unassembled WGS sequence"/>
</dbReference>
<keyword evidence="1" id="KW-0597">Phosphoprotein</keyword>
<dbReference type="HOGENOM" id="CLU_000445_11_28_7"/>
<sequence>MITISKLKEYAADIRVLYVEDDKAIQHEIHDFLGRFFPTIVLADNGEEGLQLYKTGHYDIVISDINMPKMNGIEMVHAIKEINEEQKVIITSAYNEPDYLMELIDNGVDKFVLKPFNNKKFLLVLYKISEYIYNKKQNQLLQEEILKNMLQTKTIVDMIEHGIVVIDNGVVTQVNEQFLSMAGYESQELLYQEIHNISSLFESHKGYVDVNSNIELIELLEAQKDELHKVIMKINLVEKVYLLKHKKVPNENRYIISFTDITEEEELININVKTGLPNIYAMTAEIEYRLSNSRTLIIDLLRIENIEKMTKWHGREVRNHVDENIAKVLKNEKNVFDENGVFAAYYGHNKFVFIRGKDKKDIVESAIRKIGYISIAQDDSNTKLEKSSMFYIPIQTSIDAGFNSKIDELLKEIDKKFENMVV</sequence>
<protein>
    <submittedName>
        <fullName evidence="3">Response regulator receiver modulated diguanylate cyclase</fullName>
    </submittedName>
</protein>
<dbReference type="PATRIC" id="fig|929558.5.peg.397"/>
<dbReference type="PANTHER" id="PTHR43228">
    <property type="entry name" value="TWO-COMPONENT RESPONSE REGULATOR"/>
    <property type="match status" value="1"/>
</dbReference>
<dbReference type="SMART" id="SM00448">
    <property type="entry name" value="REC"/>
    <property type="match status" value="1"/>
</dbReference>
<dbReference type="PANTHER" id="PTHR43228:SF1">
    <property type="entry name" value="TWO-COMPONENT RESPONSE REGULATOR ARR22"/>
    <property type="match status" value="1"/>
</dbReference>
<evidence type="ECO:0000313" key="3">
    <source>
        <dbReference type="EMBL" id="EHP28926.1"/>
    </source>
</evidence>
<feature type="domain" description="Response regulatory" evidence="2">
    <location>
        <begin position="15"/>
        <end position="129"/>
    </location>
</feature>
<dbReference type="AlphaFoldDB" id="B6BNX1"/>
<accession>H1FUR9</accession>
<dbReference type="CDD" id="cd00156">
    <property type="entry name" value="REC"/>
    <property type="match status" value="1"/>
</dbReference>
<evidence type="ECO:0000256" key="1">
    <source>
        <dbReference type="PROSITE-ProRule" id="PRU00169"/>
    </source>
</evidence>
<feature type="modified residue" description="4-aspartylphosphate" evidence="1">
    <location>
        <position position="64"/>
    </location>
</feature>
<proteinExistence type="predicted"/>
<dbReference type="GO" id="GO:0000160">
    <property type="term" value="P:phosphorelay signal transduction system"/>
    <property type="evidence" value="ECO:0007669"/>
    <property type="project" value="InterPro"/>
</dbReference>
<name>B6BNX1_SULGG</name>
<organism evidence="3 4">
    <name type="scientific">Sulfurimonas gotlandica (strain DSM 19862 / JCM 16533 / GD1)</name>
    <dbReference type="NCBI Taxonomy" id="929558"/>
    <lineage>
        <taxon>Bacteria</taxon>
        <taxon>Pseudomonadati</taxon>
        <taxon>Campylobacterota</taxon>
        <taxon>Epsilonproteobacteria</taxon>
        <taxon>Campylobacterales</taxon>
        <taxon>Sulfurimonadaceae</taxon>
        <taxon>Sulfurimonas</taxon>
    </lineage>
</organism>
<dbReference type="Gene3D" id="3.30.450.20">
    <property type="entry name" value="PAS domain"/>
    <property type="match status" value="1"/>
</dbReference>
<dbReference type="Pfam" id="PF13188">
    <property type="entry name" value="PAS_8"/>
    <property type="match status" value="1"/>
</dbReference>
<comment type="caution">
    <text evidence="3">The sequence shown here is derived from an EMBL/GenBank/DDBJ whole genome shotgun (WGS) entry which is preliminary data.</text>
</comment>
<dbReference type="EMBL" id="AFRZ01000001">
    <property type="protein sequence ID" value="EHP28926.1"/>
    <property type="molecule type" value="Genomic_DNA"/>
</dbReference>
<dbReference type="OrthoDB" id="5334331at2"/>
<dbReference type="eggNOG" id="COG0745">
    <property type="taxonomic scope" value="Bacteria"/>
</dbReference>
<evidence type="ECO:0000313" key="4">
    <source>
        <dbReference type="Proteomes" id="UP000006431"/>
    </source>
</evidence>
<dbReference type="Pfam" id="PF00072">
    <property type="entry name" value="Response_reg"/>
    <property type="match status" value="1"/>
</dbReference>
<dbReference type="PROSITE" id="PS50110">
    <property type="entry name" value="RESPONSE_REGULATORY"/>
    <property type="match status" value="1"/>
</dbReference>
<dbReference type="InterPro" id="IPR052048">
    <property type="entry name" value="ST_Response_Regulator"/>
</dbReference>
<dbReference type="SUPFAM" id="SSF52172">
    <property type="entry name" value="CheY-like"/>
    <property type="match status" value="1"/>
</dbReference>
<dbReference type="Gene3D" id="3.40.50.2300">
    <property type="match status" value="1"/>
</dbReference>
<dbReference type="RefSeq" id="WP_008339925.1">
    <property type="nucleotide sequence ID" value="NZ_AFRZ01000001.1"/>
</dbReference>
<dbReference type="InterPro" id="IPR001789">
    <property type="entry name" value="Sig_transdc_resp-reg_receiver"/>
</dbReference>
<keyword evidence="4" id="KW-1185">Reference proteome</keyword>